<dbReference type="EMBL" id="JH795861">
    <property type="protein sequence ID" value="EJU02740.1"/>
    <property type="molecule type" value="Genomic_DNA"/>
</dbReference>
<name>M5G3E2_DACPD</name>
<sequence length="140" mass="15271">MSCYIKTPGLLIITNSPALHVLSEQLNMLREGRLPSFLPTAINLPQVHHLLLNVMVLGQQLLPASESFRIEVYPYLVNLPGGHKVQSMETLVAARVCFCILILAYGESLPAAAIAPDNGQEFDHIIMSLMLANCAGFTSL</sequence>
<gene>
    <name evidence="1" type="ORF">DACRYDRAFT_106800</name>
</gene>
<keyword evidence="2" id="KW-1185">Reference proteome</keyword>
<evidence type="ECO:0000313" key="2">
    <source>
        <dbReference type="Proteomes" id="UP000030653"/>
    </source>
</evidence>
<organism evidence="1 2">
    <name type="scientific">Dacryopinax primogenitus (strain DJM 731)</name>
    <name type="common">Brown rot fungus</name>
    <dbReference type="NCBI Taxonomy" id="1858805"/>
    <lineage>
        <taxon>Eukaryota</taxon>
        <taxon>Fungi</taxon>
        <taxon>Dikarya</taxon>
        <taxon>Basidiomycota</taxon>
        <taxon>Agaricomycotina</taxon>
        <taxon>Dacrymycetes</taxon>
        <taxon>Dacrymycetales</taxon>
        <taxon>Dacrymycetaceae</taxon>
        <taxon>Dacryopinax</taxon>
    </lineage>
</organism>
<protein>
    <submittedName>
        <fullName evidence="1">Uncharacterized protein</fullName>
    </submittedName>
</protein>
<dbReference type="Proteomes" id="UP000030653">
    <property type="component" value="Unassembled WGS sequence"/>
</dbReference>
<reference evidence="1 2" key="1">
    <citation type="journal article" date="2012" name="Science">
        <title>The Paleozoic origin of enzymatic lignin decomposition reconstructed from 31 fungal genomes.</title>
        <authorList>
            <person name="Floudas D."/>
            <person name="Binder M."/>
            <person name="Riley R."/>
            <person name="Barry K."/>
            <person name="Blanchette R.A."/>
            <person name="Henrissat B."/>
            <person name="Martinez A.T."/>
            <person name="Otillar R."/>
            <person name="Spatafora J.W."/>
            <person name="Yadav J.S."/>
            <person name="Aerts A."/>
            <person name="Benoit I."/>
            <person name="Boyd A."/>
            <person name="Carlson A."/>
            <person name="Copeland A."/>
            <person name="Coutinho P.M."/>
            <person name="de Vries R.P."/>
            <person name="Ferreira P."/>
            <person name="Findley K."/>
            <person name="Foster B."/>
            <person name="Gaskell J."/>
            <person name="Glotzer D."/>
            <person name="Gorecki P."/>
            <person name="Heitman J."/>
            <person name="Hesse C."/>
            <person name="Hori C."/>
            <person name="Igarashi K."/>
            <person name="Jurgens J.A."/>
            <person name="Kallen N."/>
            <person name="Kersten P."/>
            <person name="Kohler A."/>
            <person name="Kuees U."/>
            <person name="Kumar T.K.A."/>
            <person name="Kuo A."/>
            <person name="LaButti K."/>
            <person name="Larrondo L.F."/>
            <person name="Lindquist E."/>
            <person name="Ling A."/>
            <person name="Lombard V."/>
            <person name="Lucas S."/>
            <person name="Lundell T."/>
            <person name="Martin R."/>
            <person name="McLaughlin D.J."/>
            <person name="Morgenstern I."/>
            <person name="Morin E."/>
            <person name="Murat C."/>
            <person name="Nagy L.G."/>
            <person name="Nolan M."/>
            <person name="Ohm R.A."/>
            <person name="Patyshakuliyeva A."/>
            <person name="Rokas A."/>
            <person name="Ruiz-Duenas F.J."/>
            <person name="Sabat G."/>
            <person name="Salamov A."/>
            <person name="Samejima M."/>
            <person name="Schmutz J."/>
            <person name="Slot J.C."/>
            <person name="St John F."/>
            <person name="Stenlid J."/>
            <person name="Sun H."/>
            <person name="Sun S."/>
            <person name="Syed K."/>
            <person name="Tsang A."/>
            <person name="Wiebenga A."/>
            <person name="Young D."/>
            <person name="Pisabarro A."/>
            <person name="Eastwood D.C."/>
            <person name="Martin F."/>
            <person name="Cullen D."/>
            <person name="Grigoriev I.V."/>
            <person name="Hibbett D.S."/>
        </authorList>
    </citation>
    <scope>NUCLEOTIDE SEQUENCE [LARGE SCALE GENOMIC DNA]</scope>
    <source>
        <strain evidence="1 2">DJM-731 SS1</strain>
    </source>
</reference>
<proteinExistence type="predicted"/>
<accession>M5G3E2</accession>
<dbReference type="AlphaFoldDB" id="M5G3E2"/>
<dbReference type="HOGENOM" id="CLU_1835104_0_0_1"/>
<evidence type="ECO:0000313" key="1">
    <source>
        <dbReference type="EMBL" id="EJU02740.1"/>
    </source>
</evidence>
<dbReference type="RefSeq" id="XP_040629634.1">
    <property type="nucleotide sequence ID" value="XM_040768339.1"/>
</dbReference>
<dbReference type="GeneID" id="63683401"/>